<evidence type="ECO:0000313" key="14">
    <source>
        <dbReference type="Proteomes" id="UP001524478"/>
    </source>
</evidence>
<feature type="transmembrane region" description="Helical" evidence="12">
    <location>
        <begin position="180"/>
        <end position="200"/>
    </location>
</feature>
<comment type="caution">
    <text evidence="13">The sequence shown here is derived from an EMBL/GenBank/DDBJ whole genome shotgun (WGS) entry which is preliminary data.</text>
</comment>
<protein>
    <submittedName>
        <fullName evidence="13">TrkH family potassium uptake protein</fullName>
    </submittedName>
</protein>
<gene>
    <name evidence="13" type="ORF">NE686_14995</name>
</gene>
<evidence type="ECO:0000256" key="12">
    <source>
        <dbReference type="SAM" id="Phobius"/>
    </source>
</evidence>
<feature type="transmembrane region" description="Helical" evidence="12">
    <location>
        <begin position="330"/>
        <end position="358"/>
    </location>
</feature>
<sequence>MNYGIVLKVLGSILILESILMIPSLLISLYTDQSDKLAFLITILITGVVGFALARNRSRDRHINAKEGLAIVSLGWISISLLGALPLYISGSTPTYIDALFEIVSGFTTTGATVIPNVEVLPMGILFWRSFTHWIGGMGILVFTLSLLPALGIGAFQIFKAESPGPIAGKIAPRIKDTAKILYITYFTITIIQVILLKFGGMSLFDSLVYTFGTVGTGGFATKNASVGAYNSTYIHLVIGSFMVLSGVNFSLYYSLFKGKVKDVFKDEELRLYFAIVFISVTVIAINLFKTTYSSIGLAFRDSFFQVGSIMTTTGYSTANFDIWPTFSKAILLLLMFIGASAGSTAGGMKVIRILVILKLIKREILKIFHPRAVKPVKLNDKILPNETIAGINSFTGLYMIIFVLSTILVSLEGIDLESAASSVAATLGNIGPGLGVVGPTSTFNGYSQISKAFFSLLMLLGRLELFTIIALFAPKNWRREI</sequence>
<accession>A0ABT1SEK8</accession>
<dbReference type="RefSeq" id="WP_256312156.1">
    <property type="nucleotide sequence ID" value="NZ_JANGAC010000012.1"/>
</dbReference>
<evidence type="ECO:0000256" key="7">
    <source>
        <dbReference type="ARBA" id="ARBA00022692"/>
    </source>
</evidence>
<feature type="transmembrane region" description="Helical" evidence="12">
    <location>
        <begin position="269"/>
        <end position="289"/>
    </location>
</feature>
<keyword evidence="4" id="KW-1003">Cell membrane</keyword>
<dbReference type="PANTHER" id="PTHR32024:SF2">
    <property type="entry name" value="TRK SYSTEM POTASSIUM UPTAKE PROTEIN TRKG-RELATED"/>
    <property type="match status" value="1"/>
</dbReference>
<evidence type="ECO:0000256" key="1">
    <source>
        <dbReference type="ARBA" id="ARBA00004429"/>
    </source>
</evidence>
<comment type="similarity">
    <text evidence="2">Belongs to the TrkH potassium transport family.</text>
</comment>
<name>A0ABT1SEK8_9FIRM</name>
<dbReference type="PIRSF" id="PIRSF006247">
    <property type="entry name" value="TrkH"/>
    <property type="match status" value="1"/>
</dbReference>
<feature type="transmembrane region" description="Helical" evidence="12">
    <location>
        <begin position="68"/>
        <end position="89"/>
    </location>
</feature>
<evidence type="ECO:0000256" key="6">
    <source>
        <dbReference type="ARBA" id="ARBA00022538"/>
    </source>
</evidence>
<evidence type="ECO:0000256" key="10">
    <source>
        <dbReference type="ARBA" id="ARBA00023065"/>
    </source>
</evidence>
<evidence type="ECO:0000256" key="11">
    <source>
        <dbReference type="ARBA" id="ARBA00023136"/>
    </source>
</evidence>
<keyword evidence="6" id="KW-0633">Potassium transport</keyword>
<organism evidence="13 14">
    <name type="scientific">Tissierella carlieri</name>
    <dbReference type="NCBI Taxonomy" id="689904"/>
    <lineage>
        <taxon>Bacteria</taxon>
        <taxon>Bacillati</taxon>
        <taxon>Bacillota</taxon>
        <taxon>Tissierellia</taxon>
        <taxon>Tissierellales</taxon>
        <taxon>Tissierellaceae</taxon>
        <taxon>Tissierella</taxon>
    </lineage>
</organism>
<feature type="transmembrane region" description="Helical" evidence="12">
    <location>
        <begin position="234"/>
        <end position="257"/>
    </location>
</feature>
<proteinExistence type="inferred from homology"/>
<evidence type="ECO:0000313" key="13">
    <source>
        <dbReference type="EMBL" id="MCQ4924407.1"/>
    </source>
</evidence>
<keyword evidence="11 12" id="KW-0472">Membrane</keyword>
<comment type="subcellular location">
    <subcellularLocation>
        <location evidence="1">Cell inner membrane</location>
        <topology evidence="1">Multi-pass membrane protein</topology>
    </subcellularLocation>
</comment>
<keyword evidence="14" id="KW-1185">Reference proteome</keyword>
<dbReference type="PANTHER" id="PTHR32024">
    <property type="entry name" value="TRK SYSTEM POTASSIUM UPTAKE PROTEIN TRKG-RELATED"/>
    <property type="match status" value="1"/>
</dbReference>
<keyword evidence="3" id="KW-0813">Transport</keyword>
<feature type="transmembrane region" description="Helical" evidence="12">
    <location>
        <begin position="453"/>
        <end position="474"/>
    </location>
</feature>
<dbReference type="Pfam" id="PF02386">
    <property type="entry name" value="TrkH"/>
    <property type="match status" value="1"/>
</dbReference>
<dbReference type="InterPro" id="IPR004772">
    <property type="entry name" value="TrkH"/>
</dbReference>
<evidence type="ECO:0000256" key="2">
    <source>
        <dbReference type="ARBA" id="ARBA00009137"/>
    </source>
</evidence>
<feature type="transmembrane region" description="Helical" evidence="12">
    <location>
        <begin position="7"/>
        <end position="31"/>
    </location>
</feature>
<dbReference type="EMBL" id="JANGAC010000012">
    <property type="protein sequence ID" value="MCQ4924407.1"/>
    <property type="molecule type" value="Genomic_DNA"/>
</dbReference>
<feature type="transmembrane region" description="Helical" evidence="12">
    <location>
        <begin position="131"/>
        <end position="159"/>
    </location>
</feature>
<evidence type="ECO:0000256" key="9">
    <source>
        <dbReference type="ARBA" id="ARBA00022989"/>
    </source>
</evidence>
<keyword evidence="9 12" id="KW-1133">Transmembrane helix</keyword>
<evidence type="ECO:0000256" key="8">
    <source>
        <dbReference type="ARBA" id="ARBA00022958"/>
    </source>
</evidence>
<reference evidence="13 14" key="1">
    <citation type="submission" date="2022-06" db="EMBL/GenBank/DDBJ databases">
        <title>Isolation of gut microbiota from human fecal samples.</title>
        <authorList>
            <person name="Pamer E.G."/>
            <person name="Barat B."/>
            <person name="Waligurski E."/>
            <person name="Medina S."/>
            <person name="Paddock L."/>
            <person name="Mostad J."/>
        </authorList>
    </citation>
    <scope>NUCLEOTIDE SEQUENCE [LARGE SCALE GENOMIC DNA]</scope>
    <source>
        <strain evidence="13 14">DFI.7.95</strain>
    </source>
</reference>
<evidence type="ECO:0000256" key="4">
    <source>
        <dbReference type="ARBA" id="ARBA00022475"/>
    </source>
</evidence>
<keyword evidence="7 12" id="KW-0812">Transmembrane</keyword>
<feature type="transmembrane region" description="Helical" evidence="12">
    <location>
        <begin position="37"/>
        <end position="56"/>
    </location>
</feature>
<dbReference type="InterPro" id="IPR003445">
    <property type="entry name" value="Cat_transpt"/>
</dbReference>
<keyword evidence="8" id="KW-0630">Potassium</keyword>
<evidence type="ECO:0000256" key="3">
    <source>
        <dbReference type="ARBA" id="ARBA00022448"/>
    </source>
</evidence>
<dbReference type="Proteomes" id="UP001524478">
    <property type="component" value="Unassembled WGS sequence"/>
</dbReference>
<keyword evidence="5" id="KW-0997">Cell inner membrane</keyword>
<feature type="transmembrane region" description="Helical" evidence="12">
    <location>
        <begin position="388"/>
        <end position="412"/>
    </location>
</feature>
<evidence type="ECO:0000256" key="5">
    <source>
        <dbReference type="ARBA" id="ARBA00022519"/>
    </source>
</evidence>
<keyword evidence="10" id="KW-0406">Ion transport</keyword>